<dbReference type="InterPro" id="IPR015943">
    <property type="entry name" value="WD40/YVTN_repeat-like_dom_sf"/>
</dbReference>
<accession>A0A9P5SB26</accession>
<sequence length="149" mass="16042">ARSQGGSGAEEEVYGMVGAAIGQIHDVVLEGIKQEYQSSTEAPLRDRSNDCCLSAAATFRITSEDTRVQSDVICLVMNKDSTLAMMGSADGTAKLINLHSSNILGLFENHTAAVGTIGFLDHLKLIRDQFTRRPPQHLGRADDVTAHVM</sequence>
<feature type="non-terminal residue" evidence="1">
    <location>
        <position position="149"/>
    </location>
</feature>
<dbReference type="Gene3D" id="2.130.10.10">
    <property type="entry name" value="YVTN repeat-like/Quinoprotein amine dehydrogenase"/>
    <property type="match status" value="1"/>
</dbReference>
<evidence type="ECO:0000313" key="2">
    <source>
        <dbReference type="Proteomes" id="UP000696485"/>
    </source>
</evidence>
<organism evidence="1 2">
    <name type="scientific">Podila minutissima</name>
    <dbReference type="NCBI Taxonomy" id="64525"/>
    <lineage>
        <taxon>Eukaryota</taxon>
        <taxon>Fungi</taxon>
        <taxon>Fungi incertae sedis</taxon>
        <taxon>Mucoromycota</taxon>
        <taxon>Mortierellomycotina</taxon>
        <taxon>Mortierellomycetes</taxon>
        <taxon>Mortierellales</taxon>
        <taxon>Mortierellaceae</taxon>
        <taxon>Podila</taxon>
    </lineage>
</organism>
<keyword evidence="2" id="KW-1185">Reference proteome</keyword>
<proteinExistence type="predicted"/>
<evidence type="ECO:0000313" key="1">
    <source>
        <dbReference type="EMBL" id="KAF9316025.1"/>
    </source>
</evidence>
<dbReference type="Proteomes" id="UP000696485">
    <property type="component" value="Unassembled WGS sequence"/>
</dbReference>
<name>A0A9P5SB26_9FUNG</name>
<dbReference type="SUPFAM" id="SSF50978">
    <property type="entry name" value="WD40 repeat-like"/>
    <property type="match status" value="1"/>
</dbReference>
<dbReference type="InterPro" id="IPR036322">
    <property type="entry name" value="WD40_repeat_dom_sf"/>
</dbReference>
<gene>
    <name evidence="1" type="ORF">BG006_003666</name>
</gene>
<dbReference type="AlphaFoldDB" id="A0A9P5SB26"/>
<protein>
    <submittedName>
        <fullName evidence="1">Uncharacterized protein</fullName>
    </submittedName>
</protein>
<reference evidence="1" key="1">
    <citation type="journal article" date="2020" name="Fungal Divers.">
        <title>Resolving the Mortierellaceae phylogeny through synthesis of multi-gene phylogenetics and phylogenomics.</title>
        <authorList>
            <person name="Vandepol N."/>
            <person name="Liber J."/>
            <person name="Desiro A."/>
            <person name="Na H."/>
            <person name="Kennedy M."/>
            <person name="Barry K."/>
            <person name="Grigoriev I.V."/>
            <person name="Miller A.N."/>
            <person name="O'Donnell K."/>
            <person name="Stajich J.E."/>
            <person name="Bonito G."/>
        </authorList>
    </citation>
    <scope>NUCLEOTIDE SEQUENCE</scope>
    <source>
        <strain evidence="1">NVP1</strain>
    </source>
</reference>
<dbReference type="EMBL" id="JAAAUY010002032">
    <property type="protein sequence ID" value="KAF9316025.1"/>
    <property type="molecule type" value="Genomic_DNA"/>
</dbReference>
<comment type="caution">
    <text evidence="1">The sequence shown here is derived from an EMBL/GenBank/DDBJ whole genome shotgun (WGS) entry which is preliminary data.</text>
</comment>